<protein>
    <submittedName>
        <fullName evidence="2">Uncharacterized protein</fullName>
    </submittedName>
</protein>
<gene>
    <name evidence="2" type="ORF">LCGC14_2564770</name>
</gene>
<proteinExistence type="predicted"/>
<sequence>MSHKVDEIIGMASLLFANCRDVDRESYIDGFLGGVALGQKIEKYRREGNSEDQIVAWLLKMLEDVQAGNGPSFPTLKEKRIKRAETN</sequence>
<reference evidence="2" key="1">
    <citation type="journal article" date="2015" name="Nature">
        <title>Complex archaea that bridge the gap between prokaryotes and eukaryotes.</title>
        <authorList>
            <person name="Spang A."/>
            <person name="Saw J.H."/>
            <person name="Jorgensen S.L."/>
            <person name="Zaremba-Niedzwiedzka K."/>
            <person name="Martijn J."/>
            <person name="Lind A.E."/>
            <person name="van Eijk R."/>
            <person name="Schleper C."/>
            <person name="Guy L."/>
            <person name="Ettema T.J."/>
        </authorList>
    </citation>
    <scope>NUCLEOTIDE SEQUENCE</scope>
</reference>
<dbReference type="EMBL" id="LAZR01042436">
    <property type="protein sequence ID" value="KKL09544.1"/>
    <property type="molecule type" value="Genomic_DNA"/>
</dbReference>
<name>A0A0F9AIV9_9ZZZZ</name>
<feature type="region of interest" description="Disordered" evidence="1">
    <location>
        <begin position="68"/>
        <end position="87"/>
    </location>
</feature>
<evidence type="ECO:0000313" key="2">
    <source>
        <dbReference type="EMBL" id="KKL09544.1"/>
    </source>
</evidence>
<accession>A0A0F9AIV9</accession>
<comment type="caution">
    <text evidence="2">The sequence shown here is derived from an EMBL/GenBank/DDBJ whole genome shotgun (WGS) entry which is preliminary data.</text>
</comment>
<organism evidence="2">
    <name type="scientific">marine sediment metagenome</name>
    <dbReference type="NCBI Taxonomy" id="412755"/>
    <lineage>
        <taxon>unclassified sequences</taxon>
        <taxon>metagenomes</taxon>
        <taxon>ecological metagenomes</taxon>
    </lineage>
</organism>
<evidence type="ECO:0000256" key="1">
    <source>
        <dbReference type="SAM" id="MobiDB-lite"/>
    </source>
</evidence>
<dbReference type="AlphaFoldDB" id="A0A0F9AIV9"/>